<accession>G9N0H5</accession>
<evidence type="ECO:0000313" key="3">
    <source>
        <dbReference type="EMBL" id="EHK19857.1"/>
    </source>
</evidence>
<dbReference type="eggNOG" id="ENOG502SSXD">
    <property type="taxonomic scope" value="Eukaryota"/>
</dbReference>
<comment type="caution">
    <text evidence="3">The sequence shown here is derived from an EMBL/GenBank/DDBJ whole genome shotgun (WGS) entry which is preliminary data.</text>
</comment>
<feature type="non-terminal residue" evidence="3">
    <location>
        <position position="401"/>
    </location>
</feature>
<feature type="region of interest" description="Disordered" evidence="1">
    <location>
        <begin position="1"/>
        <end position="51"/>
    </location>
</feature>
<feature type="compositionally biased region" description="Low complexity" evidence="1">
    <location>
        <begin position="39"/>
        <end position="51"/>
    </location>
</feature>
<sequence length="401" mass="45044">SPPLSYKEGDDDYNMDSTPQKRRRLGSFDPDATPRRQGSLSIPSSSASFSASEASSRQLSAKAQIMSLRLVDTGIEYETLDEDSELPEAAKMLFNTMSEIERGLGIIPDALKQTIFDDQELTPESFEGSRWKYCFKPGDDNLPGRIPSVAQVKHILAMATECEKCKHEEASWNATVHHSLARFIFNDDLGKQCDDFNAIICTTARPHKDFRPVLASAKLIDICIYAALDQYPELVTAMKAFSSTTPTKSVNPTEYFALQLRPVVVTIETKQPSGGEAREKAQLQMGVWHASQWAFLYTGVRQKLLDQRMAQGLEVPTDGFKAETLQVLSKLGFIPGIYINGHQWYFVISTYEGGKTTFRSEWLFGETKSLMKIYSVIAGVRELTAWGRDTYLPWFKENILT</sequence>
<organism evidence="3 4">
    <name type="scientific">Hypocrea virens (strain Gv29-8 / FGSC 10586)</name>
    <name type="common">Gliocladium virens</name>
    <name type="synonym">Trichoderma virens</name>
    <dbReference type="NCBI Taxonomy" id="413071"/>
    <lineage>
        <taxon>Eukaryota</taxon>
        <taxon>Fungi</taxon>
        <taxon>Dikarya</taxon>
        <taxon>Ascomycota</taxon>
        <taxon>Pezizomycotina</taxon>
        <taxon>Sordariomycetes</taxon>
        <taxon>Hypocreomycetidae</taxon>
        <taxon>Hypocreales</taxon>
        <taxon>Hypocreaceae</taxon>
        <taxon>Trichoderma</taxon>
    </lineage>
</organism>
<dbReference type="InParanoid" id="G9N0H5"/>
<dbReference type="STRING" id="413071.G9N0H5"/>
<evidence type="ECO:0000256" key="1">
    <source>
        <dbReference type="SAM" id="MobiDB-lite"/>
    </source>
</evidence>
<feature type="non-terminal residue" evidence="3">
    <location>
        <position position="1"/>
    </location>
</feature>
<gene>
    <name evidence="3" type="ORF">TRIVIDRAFT_127343</name>
</gene>
<evidence type="ECO:0000313" key="4">
    <source>
        <dbReference type="Proteomes" id="UP000007115"/>
    </source>
</evidence>
<dbReference type="AlphaFoldDB" id="G9N0H5"/>
<dbReference type="RefSeq" id="XP_013954054.1">
    <property type="nucleotide sequence ID" value="XM_014098579.1"/>
</dbReference>
<dbReference type="GeneID" id="25787392"/>
<dbReference type="OrthoDB" id="4161186at2759"/>
<dbReference type="OMA" id="HEEAAWN"/>
<protein>
    <recommendedName>
        <fullName evidence="2">PD-(D/E)XK nuclease-like domain-containing protein</fullName>
    </recommendedName>
</protein>
<dbReference type="Proteomes" id="UP000007115">
    <property type="component" value="Unassembled WGS sequence"/>
</dbReference>
<evidence type="ECO:0000259" key="2">
    <source>
        <dbReference type="Pfam" id="PF20516"/>
    </source>
</evidence>
<keyword evidence="4" id="KW-1185">Reference proteome</keyword>
<dbReference type="VEuPathDB" id="FungiDB:TRIVIDRAFT_127343"/>
<feature type="domain" description="PD-(D/E)XK nuclease-like" evidence="2">
    <location>
        <begin position="129"/>
        <end position="391"/>
    </location>
</feature>
<name>G9N0H5_HYPVG</name>
<reference evidence="3 4" key="1">
    <citation type="journal article" date="2011" name="Genome Biol.">
        <title>Comparative genome sequence analysis underscores mycoparasitism as the ancestral life style of Trichoderma.</title>
        <authorList>
            <person name="Kubicek C.P."/>
            <person name="Herrera-Estrella A."/>
            <person name="Seidl-Seiboth V."/>
            <person name="Martinez D.A."/>
            <person name="Druzhinina I.S."/>
            <person name="Thon M."/>
            <person name="Zeilinger S."/>
            <person name="Casas-Flores S."/>
            <person name="Horwitz B.A."/>
            <person name="Mukherjee P.K."/>
            <person name="Mukherjee M."/>
            <person name="Kredics L."/>
            <person name="Alcaraz L.D."/>
            <person name="Aerts A."/>
            <person name="Antal Z."/>
            <person name="Atanasova L."/>
            <person name="Cervantes-Badillo M.G."/>
            <person name="Challacombe J."/>
            <person name="Chertkov O."/>
            <person name="McCluskey K."/>
            <person name="Coulpier F."/>
            <person name="Deshpande N."/>
            <person name="von Doehren H."/>
            <person name="Ebbole D.J."/>
            <person name="Esquivel-Naranjo E.U."/>
            <person name="Fekete E."/>
            <person name="Flipphi M."/>
            <person name="Glaser F."/>
            <person name="Gomez-Rodriguez E.Y."/>
            <person name="Gruber S."/>
            <person name="Han C."/>
            <person name="Henrissat B."/>
            <person name="Hermosa R."/>
            <person name="Hernandez-Onate M."/>
            <person name="Karaffa L."/>
            <person name="Kosti I."/>
            <person name="Le Crom S."/>
            <person name="Lindquist E."/>
            <person name="Lucas S."/>
            <person name="Luebeck M."/>
            <person name="Luebeck P.S."/>
            <person name="Margeot A."/>
            <person name="Metz B."/>
            <person name="Misra M."/>
            <person name="Nevalainen H."/>
            <person name="Omann M."/>
            <person name="Packer N."/>
            <person name="Perrone G."/>
            <person name="Uresti-Rivera E.E."/>
            <person name="Salamov A."/>
            <person name="Schmoll M."/>
            <person name="Seiboth B."/>
            <person name="Shapiro H."/>
            <person name="Sukno S."/>
            <person name="Tamayo-Ramos J.A."/>
            <person name="Tisch D."/>
            <person name="Wiest A."/>
            <person name="Wilkinson H.H."/>
            <person name="Zhang M."/>
            <person name="Coutinho P.M."/>
            <person name="Kenerley C.M."/>
            <person name="Monte E."/>
            <person name="Baker S.E."/>
            <person name="Grigoriev I.V."/>
        </authorList>
    </citation>
    <scope>NUCLEOTIDE SEQUENCE [LARGE SCALE GENOMIC DNA]</scope>
    <source>
        <strain evidence="4">Gv29-8 / FGSC 10586</strain>
    </source>
</reference>
<dbReference type="Pfam" id="PF20516">
    <property type="entry name" value="PDDEXK_12"/>
    <property type="match status" value="1"/>
</dbReference>
<dbReference type="InterPro" id="IPR046797">
    <property type="entry name" value="PDDEXK_12"/>
</dbReference>
<dbReference type="EMBL" id="ABDF02000082">
    <property type="protein sequence ID" value="EHK19857.1"/>
    <property type="molecule type" value="Genomic_DNA"/>
</dbReference>
<dbReference type="HOGENOM" id="CLU_027219_0_3_1"/>
<proteinExistence type="predicted"/>